<dbReference type="EMBL" id="JBHUHP010000014">
    <property type="protein sequence ID" value="MFD2092789.1"/>
    <property type="molecule type" value="Genomic_DNA"/>
</dbReference>
<dbReference type="Proteomes" id="UP001597402">
    <property type="component" value="Unassembled WGS sequence"/>
</dbReference>
<dbReference type="InterPro" id="IPR001451">
    <property type="entry name" value="Hexapep"/>
</dbReference>
<reference evidence="2" key="1">
    <citation type="journal article" date="2019" name="Int. J. Syst. Evol. Microbiol.">
        <title>The Global Catalogue of Microorganisms (GCM) 10K type strain sequencing project: providing services to taxonomists for standard genome sequencing and annotation.</title>
        <authorList>
            <consortium name="The Broad Institute Genomics Platform"/>
            <consortium name="The Broad Institute Genome Sequencing Center for Infectious Disease"/>
            <person name="Wu L."/>
            <person name="Ma J."/>
        </authorList>
    </citation>
    <scope>NUCLEOTIDE SEQUENCE [LARGE SCALE GENOMIC DNA]</scope>
    <source>
        <strain evidence="2">JCM 3338</strain>
    </source>
</reference>
<dbReference type="InterPro" id="IPR051159">
    <property type="entry name" value="Hexapeptide_acetyltransf"/>
</dbReference>
<dbReference type="SUPFAM" id="SSF51161">
    <property type="entry name" value="Trimeric LpxA-like enzymes"/>
    <property type="match status" value="1"/>
</dbReference>
<evidence type="ECO:0000313" key="2">
    <source>
        <dbReference type="Proteomes" id="UP001597402"/>
    </source>
</evidence>
<gene>
    <name evidence="1" type="ORF">ACFSHS_14535</name>
</gene>
<proteinExistence type="predicted"/>
<dbReference type="InterPro" id="IPR011004">
    <property type="entry name" value="Trimer_LpxA-like_sf"/>
</dbReference>
<dbReference type="Gene3D" id="2.160.10.10">
    <property type="entry name" value="Hexapeptide repeat proteins"/>
    <property type="match status" value="1"/>
</dbReference>
<dbReference type="CDD" id="cd04647">
    <property type="entry name" value="LbH_MAT_like"/>
    <property type="match status" value="1"/>
</dbReference>
<dbReference type="PANTHER" id="PTHR23416">
    <property type="entry name" value="SIALIC ACID SYNTHASE-RELATED"/>
    <property type="match status" value="1"/>
</dbReference>
<keyword evidence="1" id="KW-0012">Acyltransferase</keyword>
<dbReference type="RefSeq" id="WP_376877470.1">
    <property type="nucleotide sequence ID" value="NZ_JBHUHP010000014.1"/>
</dbReference>
<dbReference type="Pfam" id="PF00132">
    <property type="entry name" value="Hexapep"/>
    <property type="match status" value="1"/>
</dbReference>
<keyword evidence="2" id="KW-1185">Reference proteome</keyword>
<keyword evidence="1" id="KW-0808">Transferase</keyword>
<protein>
    <submittedName>
        <fullName evidence="1">Acyltransferase</fullName>
        <ecNumber evidence="1">2.3.1.-</ecNumber>
    </submittedName>
</protein>
<comment type="caution">
    <text evidence="1">The sequence shown here is derived from an EMBL/GenBank/DDBJ whole genome shotgun (WGS) entry which is preliminary data.</text>
</comment>
<accession>A0ABW4XDF2</accession>
<dbReference type="GO" id="GO:0016746">
    <property type="term" value="F:acyltransferase activity"/>
    <property type="evidence" value="ECO:0007669"/>
    <property type="project" value="UniProtKB-KW"/>
</dbReference>
<organism evidence="1 2">
    <name type="scientific">Blastococcus deserti</name>
    <dbReference type="NCBI Taxonomy" id="2259033"/>
    <lineage>
        <taxon>Bacteria</taxon>
        <taxon>Bacillati</taxon>
        <taxon>Actinomycetota</taxon>
        <taxon>Actinomycetes</taxon>
        <taxon>Geodermatophilales</taxon>
        <taxon>Geodermatophilaceae</taxon>
        <taxon>Blastococcus</taxon>
    </lineage>
</organism>
<dbReference type="EC" id="2.3.1.-" evidence="1"/>
<dbReference type="PANTHER" id="PTHR23416:SF78">
    <property type="entry name" value="LIPOPOLYSACCHARIDE BIOSYNTHESIS O-ACETYL TRANSFERASE WBBJ-RELATED"/>
    <property type="match status" value="1"/>
</dbReference>
<evidence type="ECO:0000313" key="1">
    <source>
        <dbReference type="EMBL" id="MFD2092789.1"/>
    </source>
</evidence>
<sequence>MGKGFSLGARSGLGDYCHVGASGGVVIGDDVICGSYVSFHSQEHVFSDSSRPVRDQGVTEVGISVGDGCWLGVKVTVLDGTVIGPNSVVAAGAVVKGNFPPRSLIAGVPARVIRSLD</sequence>
<name>A0ABW4XDF2_9ACTN</name>